<dbReference type="EnsemblProtists" id="HpaT811615">
    <property type="protein sequence ID" value="HpaP811615"/>
    <property type="gene ID" value="HpaG811615"/>
</dbReference>
<dbReference type="Proteomes" id="UP000011713">
    <property type="component" value="Unassembled WGS sequence"/>
</dbReference>
<organism evidence="2 3">
    <name type="scientific">Hyaloperonospora arabidopsidis (strain Emoy2)</name>
    <name type="common">Downy mildew agent</name>
    <name type="synonym">Peronospora arabidopsidis</name>
    <dbReference type="NCBI Taxonomy" id="559515"/>
    <lineage>
        <taxon>Eukaryota</taxon>
        <taxon>Sar</taxon>
        <taxon>Stramenopiles</taxon>
        <taxon>Oomycota</taxon>
        <taxon>Peronosporomycetes</taxon>
        <taxon>Peronosporales</taxon>
        <taxon>Peronosporaceae</taxon>
        <taxon>Hyaloperonospora</taxon>
    </lineage>
</organism>
<reference evidence="3" key="1">
    <citation type="journal article" date="2010" name="Science">
        <title>Signatures of adaptation to obligate biotrophy in the Hyaloperonospora arabidopsidis genome.</title>
        <authorList>
            <person name="Baxter L."/>
            <person name="Tripathy S."/>
            <person name="Ishaque N."/>
            <person name="Boot N."/>
            <person name="Cabral A."/>
            <person name="Kemen E."/>
            <person name="Thines M."/>
            <person name="Ah-Fong A."/>
            <person name="Anderson R."/>
            <person name="Badejoko W."/>
            <person name="Bittner-Eddy P."/>
            <person name="Boore J.L."/>
            <person name="Chibucos M.C."/>
            <person name="Coates M."/>
            <person name="Dehal P."/>
            <person name="Delehaunty K."/>
            <person name="Dong S."/>
            <person name="Downton P."/>
            <person name="Dumas B."/>
            <person name="Fabro G."/>
            <person name="Fronick C."/>
            <person name="Fuerstenberg S.I."/>
            <person name="Fulton L."/>
            <person name="Gaulin E."/>
            <person name="Govers F."/>
            <person name="Hughes L."/>
            <person name="Humphray S."/>
            <person name="Jiang R.H."/>
            <person name="Judelson H."/>
            <person name="Kamoun S."/>
            <person name="Kyung K."/>
            <person name="Meijer H."/>
            <person name="Minx P."/>
            <person name="Morris P."/>
            <person name="Nelson J."/>
            <person name="Phuntumart V."/>
            <person name="Qutob D."/>
            <person name="Rehmany A."/>
            <person name="Rougon-Cardoso A."/>
            <person name="Ryden P."/>
            <person name="Torto-Alalibo T."/>
            <person name="Studholme D."/>
            <person name="Wang Y."/>
            <person name="Win J."/>
            <person name="Wood J."/>
            <person name="Clifton S.W."/>
            <person name="Rogers J."/>
            <person name="Van den Ackerveken G."/>
            <person name="Jones J.D."/>
            <person name="McDowell J.M."/>
            <person name="Beynon J."/>
            <person name="Tyler B.M."/>
        </authorList>
    </citation>
    <scope>NUCLEOTIDE SEQUENCE [LARGE SCALE GENOMIC DNA]</scope>
    <source>
        <strain evidence="3">Emoy2</strain>
    </source>
</reference>
<dbReference type="InParanoid" id="M4BYG7"/>
<evidence type="ECO:0000313" key="3">
    <source>
        <dbReference type="Proteomes" id="UP000011713"/>
    </source>
</evidence>
<proteinExistence type="predicted"/>
<dbReference type="HOGENOM" id="CLU_1177335_0_0_1"/>
<keyword evidence="3" id="KW-1185">Reference proteome</keyword>
<feature type="region of interest" description="Disordered" evidence="1">
    <location>
        <begin position="1"/>
        <end position="82"/>
    </location>
</feature>
<feature type="compositionally biased region" description="Polar residues" evidence="1">
    <location>
        <begin position="1"/>
        <end position="11"/>
    </location>
</feature>
<accession>M4BYG7</accession>
<feature type="compositionally biased region" description="Acidic residues" evidence="1">
    <location>
        <begin position="55"/>
        <end position="67"/>
    </location>
</feature>
<name>M4BYG7_HYAAE</name>
<evidence type="ECO:0000256" key="1">
    <source>
        <dbReference type="SAM" id="MobiDB-lite"/>
    </source>
</evidence>
<reference evidence="2" key="2">
    <citation type="submission" date="2015-06" db="UniProtKB">
        <authorList>
            <consortium name="EnsemblProtists"/>
        </authorList>
    </citation>
    <scope>IDENTIFICATION</scope>
    <source>
        <strain evidence="2">Emoy2</strain>
    </source>
</reference>
<sequence length="236" mass="25907">MSDGDNSSSEVGCSPRPPDPPDGPLPLPAQAYPTVPEPGAEEGRHGEANTTNENNDMEMADSEDVPADVEAPTPPTEARNYSTVWSSAAAARLREISGFRDEAEAPDLTEARRLYDIAMREYPLYDDTVLRPMSEDERSDFLAYVERRLDLPGPPTFLACTTPDLQRAAMVSYHQTQVEGVLIADVPARARLGKHLPRRSILRELTDANARTEAGKLQMTHLLAAVQRVVLTAITR</sequence>
<feature type="compositionally biased region" description="Pro residues" evidence="1">
    <location>
        <begin position="15"/>
        <end position="27"/>
    </location>
</feature>
<dbReference type="EMBL" id="JH598045">
    <property type="status" value="NOT_ANNOTATED_CDS"/>
    <property type="molecule type" value="Genomic_DNA"/>
</dbReference>
<evidence type="ECO:0000313" key="2">
    <source>
        <dbReference type="EnsemblProtists" id="HpaP811615"/>
    </source>
</evidence>
<protein>
    <submittedName>
        <fullName evidence="2">Uncharacterized protein</fullName>
    </submittedName>
</protein>
<dbReference type="eggNOG" id="ENOG502SPP0">
    <property type="taxonomic scope" value="Eukaryota"/>
</dbReference>
<dbReference type="AlphaFoldDB" id="M4BYG7"/>
<dbReference type="VEuPathDB" id="FungiDB:HpaG811615"/>